<evidence type="ECO:0000313" key="3">
    <source>
        <dbReference type="Proteomes" id="UP001633002"/>
    </source>
</evidence>
<dbReference type="Proteomes" id="UP001633002">
    <property type="component" value="Unassembled WGS sequence"/>
</dbReference>
<accession>A0ABD3GQ61</accession>
<gene>
    <name evidence="2" type="ORF">R1sor_023578</name>
</gene>
<evidence type="ECO:0000313" key="2">
    <source>
        <dbReference type="EMBL" id="KAL3680622.1"/>
    </source>
</evidence>
<feature type="compositionally biased region" description="Polar residues" evidence="1">
    <location>
        <begin position="162"/>
        <end position="178"/>
    </location>
</feature>
<organism evidence="2 3">
    <name type="scientific">Riccia sorocarpa</name>
    <dbReference type="NCBI Taxonomy" id="122646"/>
    <lineage>
        <taxon>Eukaryota</taxon>
        <taxon>Viridiplantae</taxon>
        <taxon>Streptophyta</taxon>
        <taxon>Embryophyta</taxon>
        <taxon>Marchantiophyta</taxon>
        <taxon>Marchantiopsida</taxon>
        <taxon>Marchantiidae</taxon>
        <taxon>Marchantiales</taxon>
        <taxon>Ricciaceae</taxon>
        <taxon>Riccia</taxon>
    </lineage>
</organism>
<reference evidence="2 3" key="1">
    <citation type="submission" date="2024-09" db="EMBL/GenBank/DDBJ databases">
        <title>Chromosome-scale assembly of Riccia sorocarpa.</title>
        <authorList>
            <person name="Paukszto L."/>
        </authorList>
    </citation>
    <scope>NUCLEOTIDE SEQUENCE [LARGE SCALE GENOMIC DNA]</scope>
    <source>
        <strain evidence="2">LP-2024</strain>
        <tissue evidence="2">Aerial parts of the thallus</tissue>
    </source>
</reference>
<protein>
    <submittedName>
        <fullName evidence="2">Uncharacterized protein</fullName>
    </submittedName>
</protein>
<name>A0ABD3GQ61_9MARC</name>
<feature type="region of interest" description="Disordered" evidence="1">
    <location>
        <begin position="162"/>
        <end position="187"/>
    </location>
</feature>
<dbReference type="EMBL" id="JBJQOH010000007">
    <property type="protein sequence ID" value="KAL3680622.1"/>
    <property type="molecule type" value="Genomic_DNA"/>
</dbReference>
<dbReference type="AlphaFoldDB" id="A0ABD3GQ61"/>
<comment type="caution">
    <text evidence="2">The sequence shown here is derived from an EMBL/GenBank/DDBJ whole genome shotgun (WGS) entry which is preliminary data.</text>
</comment>
<sequence length="245" mass="27920">MIQIKPIREFQQFHLDVELPHDMMWGGQYDHCGPFRAGTAQREVARRCAEMLKSPRFEFVGGCFLHVSKKEDQRRIYRESARTASEIVFGELPEVSPLTKKPKCEEIQNPVMRSVTAHGRTISDSIRPTSGTNPVLMVTDEIIHLNSDDEDERTVKCSYSVQGASSANSGPQFSCSPKTESKDPGSSRLDRMEELILRWLQAEERRHELVSKCLLPRSLLMWMKANGFKAVNDFGCPFYKLGRNP</sequence>
<proteinExistence type="predicted"/>
<evidence type="ECO:0000256" key="1">
    <source>
        <dbReference type="SAM" id="MobiDB-lite"/>
    </source>
</evidence>
<keyword evidence="3" id="KW-1185">Reference proteome</keyword>